<feature type="transmembrane region" description="Helical" evidence="8">
    <location>
        <begin position="143"/>
        <end position="162"/>
    </location>
</feature>
<evidence type="ECO:0000313" key="11">
    <source>
        <dbReference type="Proteomes" id="UP000189177"/>
    </source>
</evidence>
<evidence type="ECO:0000256" key="5">
    <source>
        <dbReference type="ARBA" id="ARBA00022989"/>
    </source>
</evidence>
<dbReference type="GO" id="GO:0008137">
    <property type="term" value="F:NADH dehydrogenase (ubiquinone) activity"/>
    <property type="evidence" value="ECO:0007669"/>
    <property type="project" value="InterPro"/>
</dbReference>
<keyword evidence="3" id="KW-1003">Cell membrane</keyword>
<name>A0A1V2ZZX6_9GAMM</name>
<dbReference type="PRINTS" id="PR01437">
    <property type="entry name" value="NUOXDRDTASE4"/>
</dbReference>
<dbReference type="GO" id="GO:0005886">
    <property type="term" value="C:plasma membrane"/>
    <property type="evidence" value="ECO:0007669"/>
    <property type="project" value="UniProtKB-SubCell"/>
</dbReference>
<accession>A0A1V2ZZX6</accession>
<evidence type="ECO:0000256" key="1">
    <source>
        <dbReference type="ARBA" id="ARBA00004651"/>
    </source>
</evidence>
<feature type="transmembrane region" description="Helical" evidence="8">
    <location>
        <begin position="174"/>
        <end position="195"/>
    </location>
</feature>
<gene>
    <name evidence="10" type="ORF">B1A74_05110</name>
</gene>
<dbReference type="RefSeq" id="WP_077243963.1">
    <property type="nucleotide sequence ID" value="NZ_MUZR01000013.1"/>
</dbReference>
<keyword evidence="4 7" id="KW-0812">Transmembrane</keyword>
<comment type="caution">
    <text evidence="10">The sequence shown here is derived from an EMBL/GenBank/DDBJ whole genome shotgun (WGS) entry which is preliminary data.</text>
</comment>
<evidence type="ECO:0000256" key="7">
    <source>
        <dbReference type="RuleBase" id="RU000320"/>
    </source>
</evidence>
<evidence type="ECO:0000256" key="3">
    <source>
        <dbReference type="ARBA" id="ARBA00022475"/>
    </source>
</evidence>
<keyword evidence="6 8" id="KW-0472">Membrane</keyword>
<dbReference type="AlphaFoldDB" id="A0A1V2ZZX6"/>
<keyword evidence="5 8" id="KW-1133">Transmembrane helix</keyword>
<evidence type="ECO:0000256" key="6">
    <source>
        <dbReference type="ARBA" id="ARBA00023136"/>
    </source>
</evidence>
<dbReference type="PANTHER" id="PTHR42703">
    <property type="entry name" value="NADH DEHYDROGENASE"/>
    <property type="match status" value="1"/>
</dbReference>
<feature type="transmembrane region" description="Helical" evidence="8">
    <location>
        <begin position="309"/>
        <end position="328"/>
    </location>
</feature>
<comment type="similarity">
    <text evidence="2">Belongs to the CPA3 antiporters (TC 2.A.63) subunit D family.</text>
</comment>
<dbReference type="PANTHER" id="PTHR42703:SF1">
    <property type="entry name" value="NA(+)_H(+) ANTIPORTER SUBUNIT D1"/>
    <property type="match status" value="1"/>
</dbReference>
<feature type="transmembrane region" description="Helical" evidence="8">
    <location>
        <begin position="88"/>
        <end position="107"/>
    </location>
</feature>
<evidence type="ECO:0000313" key="10">
    <source>
        <dbReference type="EMBL" id="OOC10654.1"/>
    </source>
</evidence>
<dbReference type="InterPro" id="IPR003918">
    <property type="entry name" value="NADH_UbQ_OxRdtase"/>
</dbReference>
<sequence length="498" mass="51537">MSATIPESLVFATGALAAVSLGLPLLASAWPWQARRIGLLGLSLSILGLLATIGLFLDAAPGMDAPAVRVGLGGWEAPLGVTLHLDGLTLAMLLLNALVALAGSLYARGYIRGSAEQRQFWPLWLWLWGGLNLLVLSGDAFNLYITLEIASLSAVALVALTGDTDAVTGAMRYLLINLLGSLSFLLGAALLYGEFGVLDLTLLGELAGDGPTERMAAALMLGGLLMKAAVFPLHVWLATAHASAPAPVSGMLSGMVVAAMFYLILRLWLLIFAPLGTPALAVLLGLLGSAALVWGSLQALRAPRLKIVAAYSTVAQMGYIALAFPILILQPAAWPVVVFFAFAHGLAKAAVLMGAGTLQKAAGHDRMNALGPVLRARGRTVFALGLGGISLMGLPLTGGFLAKYLLLEAGMHGAADAPPVMQAWTWLWVVMVALGSLLATAYILRMVAPAFARGERDPGVPVSAGMEWMPLALAAGAAAMGLAGAPLMHLLEHTAGVS</sequence>
<feature type="transmembrane region" description="Helical" evidence="8">
    <location>
        <begin position="37"/>
        <end position="57"/>
    </location>
</feature>
<evidence type="ECO:0000256" key="4">
    <source>
        <dbReference type="ARBA" id="ARBA00022692"/>
    </source>
</evidence>
<evidence type="ECO:0000259" key="9">
    <source>
        <dbReference type="Pfam" id="PF00361"/>
    </source>
</evidence>
<feature type="transmembrane region" description="Helical" evidence="8">
    <location>
        <begin position="215"/>
        <end position="238"/>
    </location>
</feature>
<dbReference type="InterPro" id="IPR001750">
    <property type="entry name" value="ND/Mrp_TM"/>
</dbReference>
<organism evidence="10 11">
    <name type="scientific">Thioalkalivibrio halophilus</name>
    <dbReference type="NCBI Taxonomy" id="252474"/>
    <lineage>
        <taxon>Bacteria</taxon>
        <taxon>Pseudomonadati</taxon>
        <taxon>Pseudomonadota</taxon>
        <taxon>Gammaproteobacteria</taxon>
        <taxon>Chromatiales</taxon>
        <taxon>Ectothiorhodospiraceae</taxon>
        <taxon>Thioalkalivibrio</taxon>
    </lineage>
</organism>
<feature type="transmembrane region" description="Helical" evidence="8">
    <location>
        <begin position="250"/>
        <end position="273"/>
    </location>
</feature>
<feature type="transmembrane region" description="Helical" evidence="8">
    <location>
        <begin position="12"/>
        <end position="30"/>
    </location>
</feature>
<protein>
    <submittedName>
        <fullName evidence="10">Oxidoreductase</fullName>
    </submittedName>
</protein>
<evidence type="ECO:0000256" key="8">
    <source>
        <dbReference type="SAM" id="Phobius"/>
    </source>
</evidence>
<feature type="transmembrane region" description="Helical" evidence="8">
    <location>
        <begin position="119"/>
        <end position="137"/>
    </location>
</feature>
<keyword evidence="11" id="KW-1185">Reference proteome</keyword>
<evidence type="ECO:0000256" key="2">
    <source>
        <dbReference type="ARBA" id="ARBA00005346"/>
    </source>
</evidence>
<feature type="transmembrane region" description="Helical" evidence="8">
    <location>
        <begin position="380"/>
        <end position="406"/>
    </location>
</feature>
<feature type="transmembrane region" description="Helical" evidence="8">
    <location>
        <begin position="426"/>
        <end position="447"/>
    </location>
</feature>
<dbReference type="EMBL" id="MUZR01000013">
    <property type="protein sequence ID" value="OOC10654.1"/>
    <property type="molecule type" value="Genomic_DNA"/>
</dbReference>
<reference evidence="10 11" key="1">
    <citation type="submission" date="2017-02" db="EMBL/GenBank/DDBJ databases">
        <title>Genomic diversity within the haloalkaliphilic genus Thioalkalivibrio.</title>
        <authorList>
            <person name="Ahn A.-C."/>
            <person name="Meier-Kolthoff J."/>
            <person name="Overmars L."/>
            <person name="Richter M."/>
            <person name="Woyke T."/>
            <person name="Sorokin D.Y."/>
            <person name="Muyzer G."/>
        </authorList>
    </citation>
    <scope>NUCLEOTIDE SEQUENCE [LARGE SCALE GENOMIC DNA]</scope>
    <source>
        <strain evidence="10 11">HL17</strain>
    </source>
</reference>
<dbReference type="OrthoDB" id="9768329at2"/>
<dbReference type="Proteomes" id="UP000189177">
    <property type="component" value="Unassembled WGS sequence"/>
</dbReference>
<feature type="domain" description="NADH:quinone oxidoreductase/Mrp antiporter transmembrane" evidence="9">
    <location>
        <begin position="137"/>
        <end position="413"/>
    </location>
</feature>
<dbReference type="InterPro" id="IPR050586">
    <property type="entry name" value="CPA3_Na-H_Antiporter_D"/>
</dbReference>
<dbReference type="GO" id="GO:0042773">
    <property type="term" value="P:ATP synthesis coupled electron transport"/>
    <property type="evidence" value="ECO:0007669"/>
    <property type="project" value="InterPro"/>
</dbReference>
<feature type="transmembrane region" description="Helical" evidence="8">
    <location>
        <begin position="334"/>
        <end position="359"/>
    </location>
</feature>
<dbReference type="STRING" id="252474.B1A74_05110"/>
<feature type="transmembrane region" description="Helical" evidence="8">
    <location>
        <begin position="279"/>
        <end position="297"/>
    </location>
</feature>
<proteinExistence type="inferred from homology"/>
<comment type="subcellular location">
    <subcellularLocation>
        <location evidence="1">Cell membrane</location>
        <topology evidence="1">Multi-pass membrane protein</topology>
    </subcellularLocation>
    <subcellularLocation>
        <location evidence="7">Membrane</location>
        <topology evidence="7">Multi-pass membrane protein</topology>
    </subcellularLocation>
</comment>
<dbReference type="Pfam" id="PF00361">
    <property type="entry name" value="Proton_antipo_M"/>
    <property type="match status" value="1"/>
</dbReference>